<dbReference type="GO" id="GO:0043531">
    <property type="term" value="F:ADP binding"/>
    <property type="evidence" value="ECO:0007669"/>
    <property type="project" value="InterPro"/>
</dbReference>
<dbReference type="InterPro" id="IPR000157">
    <property type="entry name" value="TIR_dom"/>
</dbReference>
<dbReference type="GO" id="GO:0006952">
    <property type="term" value="P:defense response"/>
    <property type="evidence" value="ECO:0007669"/>
    <property type="project" value="InterPro"/>
</dbReference>
<feature type="domain" description="TIR" evidence="6">
    <location>
        <begin position="45"/>
        <end position="210"/>
    </location>
</feature>
<dbReference type="InterPro" id="IPR002182">
    <property type="entry name" value="NB-ARC"/>
</dbReference>
<dbReference type="Pfam" id="PF01582">
    <property type="entry name" value="TIR"/>
    <property type="match status" value="1"/>
</dbReference>
<dbReference type="GO" id="GO:0007165">
    <property type="term" value="P:signal transduction"/>
    <property type="evidence" value="ECO:0007669"/>
    <property type="project" value="InterPro"/>
</dbReference>
<dbReference type="SUPFAM" id="SSF52058">
    <property type="entry name" value="L domain-like"/>
    <property type="match status" value="1"/>
</dbReference>
<evidence type="ECO:0000256" key="5">
    <source>
        <dbReference type="SAM" id="Phobius"/>
    </source>
</evidence>
<feature type="transmembrane region" description="Helical" evidence="5">
    <location>
        <begin position="20"/>
        <end position="38"/>
    </location>
</feature>
<dbReference type="Gene3D" id="3.40.50.10140">
    <property type="entry name" value="Toll/interleukin-1 receptor homology (TIR) domain"/>
    <property type="match status" value="1"/>
</dbReference>
<reference evidence="7 8" key="2">
    <citation type="submission" date="2019-11" db="EMBL/GenBank/DDBJ databases">
        <title>A de novo genome assembly of a pear dwarfing rootstock.</title>
        <authorList>
            <person name="Wang F."/>
            <person name="Wang J."/>
            <person name="Li S."/>
            <person name="Zhang Y."/>
            <person name="Fang M."/>
            <person name="Ma L."/>
            <person name="Zhao Y."/>
            <person name="Jiang S."/>
        </authorList>
    </citation>
    <scope>NUCLEOTIDE SEQUENCE [LARGE SCALE GENOMIC DNA]</scope>
    <source>
        <strain evidence="7">S2</strain>
        <tissue evidence="7">Leaf</tissue>
    </source>
</reference>
<proteinExistence type="predicted"/>
<dbReference type="InterPro" id="IPR042197">
    <property type="entry name" value="Apaf_helical"/>
</dbReference>
<dbReference type="SMART" id="SM00255">
    <property type="entry name" value="TIR"/>
    <property type="match status" value="1"/>
</dbReference>
<dbReference type="OrthoDB" id="1901675at2759"/>
<dbReference type="Gene3D" id="3.80.10.10">
    <property type="entry name" value="Ribonuclease Inhibitor"/>
    <property type="match status" value="2"/>
</dbReference>
<dbReference type="Gene3D" id="3.40.50.300">
    <property type="entry name" value="P-loop containing nucleotide triphosphate hydrolases"/>
    <property type="match status" value="1"/>
</dbReference>
<evidence type="ECO:0000259" key="6">
    <source>
        <dbReference type="PROSITE" id="PS50104"/>
    </source>
</evidence>
<dbReference type="Pfam" id="PF23282">
    <property type="entry name" value="WHD_ROQ1"/>
    <property type="match status" value="1"/>
</dbReference>
<dbReference type="Gene3D" id="1.10.8.430">
    <property type="entry name" value="Helical domain of apoptotic protease-activating factors"/>
    <property type="match status" value="1"/>
</dbReference>
<organism evidence="7 8">
    <name type="scientific">Pyrus ussuriensis x Pyrus communis</name>
    <dbReference type="NCBI Taxonomy" id="2448454"/>
    <lineage>
        <taxon>Eukaryota</taxon>
        <taxon>Viridiplantae</taxon>
        <taxon>Streptophyta</taxon>
        <taxon>Embryophyta</taxon>
        <taxon>Tracheophyta</taxon>
        <taxon>Spermatophyta</taxon>
        <taxon>Magnoliopsida</taxon>
        <taxon>eudicotyledons</taxon>
        <taxon>Gunneridae</taxon>
        <taxon>Pentapetalae</taxon>
        <taxon>rosids</taxon>
        <taxon>fabids</taxon>
        <taxon>Rosales</taxon>
        <taxon>Rosaceae</taxon>
        <taxon>Amygdaloideae</taxon>
        <taxon>Maleae</taxon>
        <taxon>Pyrus</taxon>
    </lineage>
</organism>
<dbReference type="PANTHER" id="PTHR11017:SF578">
    <property type="entry name" value="ADP-RIBOSYL CYCLASE_CYCLIC ADP-RIBOSE HYDROLASE"/>
    <property type="match status" value="1"/>
</dbReference>
<evidence type="ECO:0000313" key="8">
    <source>
        <dbReference type="Proteomes" id="UP000327157"/>
    </source>
</evidence>
<keyword evidence="1" id="KW-0433">Leucine-rich repeat</keyword>
<evidence type="ECO:0000313" key="7">
    <source>
        <dbReference type="EMBL" id="KAB2634267.1"/>
    </source>
</evidence>
<dbReference type="AlphaFoldDB" id="A0A5N5I517"/>
<accession>A0A5N5I517</accession>
<evidence type="ECO:0000256" key="1">
    <source>
        <dbReference type="ARBA" id="ARBA00022614"/>
    </source>
</evidence>
<dbReference type="InterPro" id="IPR044974">
    <property type="entry name" value="Disease_R_plants"/>
</dbReference>
<evidence type="ECO:0000256" key="3">
    <source>
        <dbReference type="ARBA" id="ARBA00022821"/>
    </source>
</evidence>
<name>A0A5N5I517_9ROSA</name>
<dbReference type="SUPFAM" id="SSF52540">
    <property type="entry name" value="P-loop containing nucleoside triphosphate hydrolases"/>
    <property type="match status" value="1"/>
</dbReference>
<keyword evidence="2" id="KW-0677">Repeat</keyword>
<dbReference type="InterPro" id="IPR058192">
    <property type="entry name" value="WHD_ROQ1-like"/>
</dbReference>
<gene>
    <name evidence="7" type="ORF">D8674_042788</name>
</gene>
<keyword evidence="3" id="KW-0611">Plant defense</keyword>
<dbReference type="SUPFAM" id="SSF52200">
    <property type="entry name" value="Toll/Interleukin receptor TIR domain"/>
    <property type="match status" value="1"/>
</dbReference>
<dbReference type="FunFam" id="3.40.50.10140:FF:000007">
    <property type="entry name" value="Disease resistance protein (TIR-NBS-LRR class)"/>
    <property type="match status" value="1"/>
</dbReference>
<dbReference type="InterPro" id="IPR032675">
    <property type="entry name" value="LRR_dom_sf"/>
</dbReference>
<reference evidence="7 8" key="1">
    <citation type="submission" date="2019-09" db="EMBL/GenBank/DDBJ databases">
        <authorList>
            <person name="Ou C."/>
        </authorList>
    </citation>
    <scope>NUCLEOTIDE SEQUENCE [LARGE SCALE GENOMIC DNA]</scope>
    <source>
        <strain evidence="7">S2</strain>
        <tissue evidence="7">Leaf</tissue>
    </source>
</reference>
<dbReference type="PROSITE" id="PS50104">
    <property type="entry name" value="TIR"/>
    <property type="match status" value="1"/>
</dbReference>
<dbReference type="InterPro" id="IPR035897">
    <property type="entry name" value="Toll_tir_struct_dom_sf"/>
</dbReference>
<protein>
    <submittedName>
        <fullName evidence="7">TMV resistance protein N-like</fullName>
    </submittedName>
</protein>
<dbReference type="EMBL" id="SMOL01000081">
    <property type="protein sequence ID" value="KAB2634267.1"/>
    <property type="molecule type" value="Genomic_DNA"/>
</dbReference>
<keyword evidence="5" id="KW-0472">Membrane</keyword>
<dbReference type="Proteomes" id="UP000327157">
    <property type="component" value="Unassembled WGS sequence"/>
</dbReference>
<dbReference type="Pfam" id="PF23286">
    <property type="entry name" value="LRR_13"/>
    <property type="match status" value="1"/>
</dbReference>
<keyword evidence="8" id="KW-1185">Reference proteome</keyword>
<keyword evidence="5" id="KW-0812">Transmembrane</keyword>
<dbReference type="CDD" id="cd00009">
    <property type="entry name" value="AAA"/>
    <property type="match status" value="1"/>
</dbReference>
<keyword evidence="5" id="KW-1133">Transmembrane helix</keyword>
<sequence length="1081" mass="124757">MRIYTTRESPHSIPYCRFQFFERLFSLVYLSLILLWPFTSLPPSWTYDVFLSFRGEDTRFTFTNHLYETLNRNGIDIFIDRHLKRGEEISPAFLKAIEESRISIIVISENYASSRWCLDELVHILECRRSRQQIVWPVFYKVDPSHLRNQTSRFGDAFTGLEHKYKDEEKILLWRSALKEVSNLPGHTVKEEEYEVTFINKIIKEISVEVLQRTYLNVAKYPVGIQSCVEEVEEILDVGENGRCVVGIWGAPGIGKTTIAKAVYNAIAHKFEGSCFLADVRETLTSHEGVIKLQKTLLSKVLRGTRVKIDNVHHGINLIEKLLRRKKILLILDDVDELEQLNNLVEVNWFGEGSRVIITTKDRGLLECYGVELIYEIQKLEDDKALELLSYAQGLPLALTLIGSHLRNKSIDRWQAIFDSYDSYEGEPYRGIQRILRKSYDSWDDVMQQVFLDIACFFKGEDKDYVLQILRSLKLNVPQDCIEVLVENAIITIEGNRILMHDLLEKMGKHIVYKESPTEPGKRSRLWFHEDVYNVLTENRGTKKIKGIVVKLSKPDVIPLNAKSFLRMVNLEIFINRNAQFYGRVDYLPNDLRWIELGGLDFQNLGSNILHKHLVTFNLQFNYHPRHPVMFDMPYSGIKQLKGFKNLTKLTSINLNGCEFLEKIPDFSGMPNIKHLDLCDCTVCLVEVDDSVGFLDKFVDLNLRSRSKLTRFVTRLGLRSLEMLSLCGCTNESLVLSDIQKSGIRELPSSIAYLTRLKSLDADGCENLTNTYIHTYIYISVTTDLDIVDDKCITFFFPNLHYLDLDGCSLSESDFLVPLDCWSTLTRLDLSRNNFVSLPDCISKFVNLKQLRLISCRRLLEIPQVLPPKLIHLDLDNCTSLEKISKLPLMLECLSLTNCFRLSGDEVKKLENNLLNQESLWHSGLEIILRGTEIPKWLCYTSKHPTTFELPSENEREEAVRGSEFCFEILLNLQDETSRLVLCIVVEAPTPYDPYVLYNIEATHVWLKLVDLDEQQRDRCQVIFQFLEGSRVKSCRVQSLLIHLISNRDELVSLSLGSASNVGKRPPTTYIHSQHDSLRIE</sequence>
<dbReference type="PRINTS" id="PR00364">
    <property type="entry name" value="DISEASERSIST"/>
</dbReference>
<dbReference type="InterPro" id="IPR058546">
    <property type="entry name" value="RPS4B/Roq1-like_LRR"/>
</dbReference>
<evidence type="ECO:0000256" key="4">
    <source>
        <dbReference type="ARBA" id="ARBA00023027"/>
    </source>
</evidence>
<dbReference type="InterPro" id="IPR027417">
    <property type="entry name" value="P-loop_NTPase"/>
</dbReference>
<dbReference type="PANTHER" id="PTHR11017">
    <property type="entry name" value="LEUCINE-RICH REPEAT-CONTAINING PROTEIN"/>
    <property type="match status" value="1"/>
</dbReference>
<comment type="caution">
    <text evidence="7">The sequence shown here is derived from an EMBL/GenBank/DDBJ whole genome shotgun (WGS) entry which is preliminary data.</text>
</comment>
<evidence type="ECO:0000256" key="2">
    <source>
        <dbReference type="ARBA" id="ARBA00022737"/>
    </source>
</evidence>
<dbReference type="Pfam" id="PF00931">
    <property type="entry name" value="NB-ARC"/>
    <property type="match status" value="1"/>
</dbReference>
<keyword evidence="4" id="KW-0520">NAD</keyword>